<evidence type="ECO:0000256" key="1">
    <source>
        <dbReference type="ARBA" id="ARBA00004300"/>
    </source>
</evidence>
<keyword evidence="9 12" id="KW-0067">ATP-binding</keyword>
<feature type="compositionally biased region" description="Basic and acidic residues" evidence="13">
    <location>
        <begin position="735"/>
        <end position="745"/>
    </location>
</feature>
<gene>
    <name evidence="15" type="primary">pknB_24</name>
    <name evidence="15" type="ORF">ElP_66250</name>
</gene>
<dbReference type="SUPFAM" id="SSF56112">
    <property type="entry name" value="Protein kinase-like (PK-like)"/>
    <property type="match status" value="1"/>
</dbReference>
<dbReference type="Gene3D" id="2.130.10.10">
    <property type="entry name" value="YVTN repeat-like/Quinoprotein amine dehydrogenase"/>
    <property type="match status" value="2"/>
</dbReference>
<proteinExistence type="inferred from homology"/>
<dbReference type="Gene3D" id="3.30.200.20">
    <property type="entry name" value="Phosphorylase Kinase, domain 1"/>
    <property type="match status" value="1"/>
</dbReference>
<keyword evidence="8 15" id="KW-0418">Kinase</keyword>
<dbReference type="EMBL" id="CP036426">
    <property type="protein sequence ID" value="QDV38670.1"/>
    <property type="molecule type" value="Genomic_DNA"/>
</dbReference>
<evidence type="ECO:0000256" key="5">
    <source>
        <dbReference type="ARBA" id="ARBA00022527"/>
    </source>
</evidence>
<dbReference type="EC" id="2.7.11.1" evidence="4"/>
<dbReference type="Pfam" id="PF07714">
    <property type="entry name" value="PK_Tyr_Ser-Thr"/>
    <property type="match status" value="1"/>
</dbReference>
<dbReference type="InterPro" id="IPR011045">
    <property type="entry name" value="N2O_reductase_N"/>
</dbReference>
<feature type="compositionally biased region" description="Basic and acidic residues" evidence="13">
    <location>
        <begin position="1076"/>
        <end position="1087"/>
    </location>
</feature>
<name>A0A518HCV9_9BACT</name>
<evidence type="ECO:0000256" key="8">
    <source>
        <dbReference type="ARBA" id="ARBA00022777"/>
    </source>
</evidence>
<evidence type="ECO:0000256" key="13">
    <source>
        <dbReference type="SAM" id="MobiDB-lite"/>
    </source>
</evidence>
<evidence type="ECO:0000256" key="9">
    <source>
        <dbReference type="ARBA" id="ARBA00022840"/>
    </source>
</evidence>
<keyword evidence="10" id="KW-0963">Cytoplasm</keyword>
<feature type="region of interest" description="Disordered" evidence="13">
    <location>
        <begin position="190"/>
        <end position="264"/>
    </location>
</feature>
<dbReference type="SUPFAM" id="SSF82171">
    <property type="entry name" value="DPP6 N-terminal domain-like"/>
    <property type="match status" value="1"/>
</dbReference>
<dbReference type="Pfam" id="PF00400">
    <property type="entry name" value="WD40"/>
    <property type="match status" value="1"/>
</dbReference>
<evidence type="ECO:0000256" key="4">
    <source>
        <dbReference type="ARBA" id="ARBA00012513"/>
    </source>
</evidence>
<feature type="region of interest" description="Disordered" evidence="13">
    <location>
        <begin position="323"/>
        <end position="346"/>
    </location>
</feature>
<keyword evidence="16" id="KW-1185">Reference proteome</keyword>
<dbReference type="InterPro" id="IPR001245">
    <property type="entry name" value="Ser-Thr/Tyr_kinase_cat_dom"/>
</dbReference>
<dbReference type="InterPro" id="IPR001680">
    <property type="entry name" value="WD40_rpt"/>
</dbReference>
<dbReference type="RefSeq" id="WP_145277350.1">
    <property type="nucleotide sequence ID" value="NZ_CP036426.1"/>
</dbReference>
<reference evidence="15 16" key="1">
    <citation type="submission" date="2019-02" db="EMBL/GenBank/DDBJ databases">
        <title>Deep-cultivation of Planctomycetes and their phenomic and genomic characterization uncovers novel biology.</title>
        <authorList>
            <person name="Wiegand S."/>
            <person name="Jogler M."/>
            <person name="Boedeker C."/>
            <person name="Pinto D."/>
            <person name="Vollmers J."/>
            <person name="Rivas-Marin E."/>
            <person name="Kohn T."/>
            <person name="Peeters S.H."/>
            <person name="Heuer A."/>
            <person name="Rast P."/>
            <person name="Oberbeckmann S."/>
            <person name="Bunk B."/>
            <person name="Jeske O."/>
            <person name="Meyerdierks A."/>
            <person name="Storesund J.E."/>
            <person name="Kallscheuer N."/>
            <person name="Luecker S."/>
            <person name="Lage O.M."/>
            <person name="Pohl T."/>
            <person name="Merkel B.J."/>
            <person name="Hornburger P."/>
            <person name="Mueller R.-W."/>
            <person name="Bruemmer F."/>
            <person name="Labrenz M."/>
            <person name="Spormann A.M."/>
            <person name="Op den Camp H."/>
            <person name="Overmann J."/>
            <person name="Amann R."/>
            <person name="Jetten M.S.M."/>
            <person name="Mascher T."/>
            <person name="Medema M.H."/>
            <person name="Devos D.P."/>
            <person name="Kaster A.-K."/>
            <person name="Ovreas L."/>
            <person name="Rohde M."/>
            <person name="Galperin M.Y."/>
            <person name="Jogler C."/>
        </authorList>
    </citation>
    <scope>NUCLEOTIDE SEQUENCE [LARGE SCALE GENOMIC DNA]</scope>
    <source>
        <strain evidence="15 16">ElP</strain>
    </source>
</reference>
<feature type="region of interest" description="Disordered" evidence="13">
    <location>
        <begin position="1"/>
        <end position="21"/>
    </location>
</feature>
<accession>A0A518HCV9</accession>
<keyword evidence="11" id="KW-0853">WD repeat</keyword>
<evidence type="ECO:0000256" key="11">
    <source>
        <dbReference type="PROSITE-ProRule" id="PRU00221"/>
    </source>
</evidence>
<evidence type="ECO:0000256" key="2">
    <source>
        <dbReference type="ARBA" id="ARBA00004647"/>
    </source>
</evidence>
<feature type="binding site" evidence="12">
    <location>
        <position position="122"/>
    </location>
    <ligand>
        <name>ATP</name>
        <dbReference type="ChEBI" id="CHEBI:30616"/>
    </ligand>
</feature>
<dbReference type="InterPro" id="IPR011009">
    <property type="entry name" value="Kinase-like_dom_sf"/>
</dbReference>
<dbReference type="InterPro" id="IPR017441">
    <property type="entry name" value="Protein_kinase_ATP_BS"/>
</dbReference>
<evidence type="ECO:0000256" key="3">
    <source>
        <dbReference type="ARBA" id="ARBA00010886"/>
    </source>
</evidence>
<dbReference type="InterPro" id="IPR011044">
    <property type="entry name" value="Quino_amine_DH_bsu"/>
</dbReference>
<dbReference type="CDD" id="cd14014">
    <property type="entry name" value="STKc_PknB_like"/>
    <property type="match status" value="1"/>
</dbReference>
<keyword evidence="7 12" id="KW-0547">Nucleotide-binding</keyword>
<dbReference type="Proteomes" id="UP000317835">
    <property type="component" value="Chromosome"/>
</dbReference>
<dbReference type="InterPro" id="IPR015943">
    <property type="entry name" value="WD40/YVTN_repeat-like_dom_sf"/>
</dbReference>
<feature type="repeat" description="WD" evidence="11">
    <location>
        <begin position="1323"/>
        <end position="1355"/>
    </location>
</feature>
<dbReference type="GO" id="GO:0005524">
    <property type="term" value="F:ATP binding"/>
    <property type="evidence" value="ECO:0007669"/>
    <property type="project" value="UniProtKB-UniRule"/>
</dbReference>
<protein>
    <recommendedName>
        <fullName evidence="4">non-specific serine/threonine protein kinase</fullName>
        <ecNumber evidence="4">2.7.11.1</ecNumber>
    </recommendedName>
</protein>
<dbReference type="SUPFAM" id="SSF50969">
    <property type="entry name" value="YVTN repeat-like/Quinoprotein amine dehydrogenase"/>
    <property type="match status" value="1"/>
</dbReference>
<dbReference type="InterPro" id="IPR000719">
    <property type="entry name" value="Prot_kinase_dom"/>
</dbReference>
<dbReference type="GO" id="GO:0005813">
    <property type="term" value="C:centrosome"/>
    <property type="evidence" value="ECO:0007669"/>
    <property type="project" value="UniProtKB-SubCell"/>
</dbReference>
<keyword evidence="5" id="KW-0723">Serine/threonine-protein kinase</keyword>
<evidence type="ECO:0000256" key="10">
    <source>
        <dbReference type="ARBA" id="ARBA00023212"/>
    </source>
</evidence>
<evidence type="ECO:0000313" key="15">
    <source>
        <dbReference type="EMBL" id="QDV38670.1"/>
    </source>
</evidence>
<dbReference type="SUPFAM" id="SSF50974">
    <property type="entry name" value="Nitrous oxide reductase, N-terminal domain"/>
    <property type="match status" value="1"/>
</dbReference>
<feature type="compositionally biased region" description="Pro residues" evidence="13">
    <location>
        <begin position="1"/>
        <end position="13"/>
    </location>
</feature>
<evidence type="ECO:0000256" key="6">
    <source>
        <dbReference type="ARBA" id="ARBA00022679"/>
    </source>
</evidence>
<evidence type="ECO:0000259" key="14">
    <source>
        <dbReference type="PROSITE" id="PS50011"/>
    </source>
</evidence>
<dbReference type="KEGG" id="tpla:ElP_66250"/>
<feature type="domain" description="Protein kinase" evidence="14">
    <location>
        <begin position="93"/>
        <end position="430"/>
    </location>
</feature>
<feature type="region of interest" description="Disordered" evidence="13">
    <location>
        <begin position="635"/>
        <end position="655"/>
    </location>
</feature>
<evidence type="ECO:0000313" key="16">
    <source>
        <dbReference type="Proteomes" id="UP000317835"/>
    </source>
</evidence>
<keyword evidence="10" id="KW-0206">Cytoskeleton</keyword>
<organism evidence="15 16">
    <name type="scientific">Tautonia plasticadhaerens</name>
    <dbReference type="NCBI Taxonomy" id="2527974"/>
    <lineage>
        <taxon>Bacteria</taxon>
        <taxon>Pseudomonadati</taxon>
        <taxon>Planctomycetota</taxon>
        <taxon>Planctomycetia</taxon>
        <taxon>Isosphaerales</taxon>
        <taxon>Isosphaeraceae</taxon>
        <taxon>Tautonia</taxon>
    </lineage>
</organism>
<dbReference type="GO" id="GO:0000922">
    <property type="term" value="C:spindle pole"/>
    <property type="evidence" value="ECO:0007669"/>
    <property type="project" value="UniProtKB-SubCell"/>
</dbReference>
<dbReference type="InterPro" id="IPR008271">
    <property type="entry name" value="Ser/Thr_kinase_AS"/>
</dbReference>
<feature type="region of interest" description="Disordered" evidence="13">
    <location>
        <begin position="1020"/>
        <end position="1053"/>
    </location>
</feature>
<evidence type="ECO:0000256" key="12">
    <source>
        <dbReference type="PROSITE-ProRule" id="PRU10141"/>
    </source>
</evidence>
<evidence type="ECO:0000256" key="7">
    <source>
        <dbReference type="ARBA" id="ARBA00022741"/>
    </source>
</evidence>
<dbReference type="FunFam" id="1.10.510.10:FF:000021">
    <property type="entry name" value="Serine/threonine protein kinase"/>
    <property type="match status" value="1"/>
</dbReference>
<dbReference type="OrthoDB" id="232393at2"/>
<dbReference type="PROSITE" id="PS50011">
    <property type="entry name" value="PROTEIN_KINASE_DOM"/>
    <property type="match status" value="1"/>
</dbReference>
<feature type="region of interest" description="Disordered" evidence="13">
    <location>
        <begin position="714"/>
        <end position="745"/>
    </location>
</feature>
<feature type="region of interest" description="Disordered" evidence="13">
    <location>
        <begin position="1076"/>
        <end position="1100"/>
    </location>
</feature>
<dbReference type="PROSITE" id="PS00107">
    <property type="entry name" value="PROTEIN_KINASE_ATP"/>
    <property type="match status" value="1"/>
</dbReference>
<keyword evidence="6 15" id="KW-0808">Transferase</keyword>
<dbReference type="PANTHER" id="PTHR43289">
    <property type="entry name" value="MITOGEN-ACTIVATED PROTEIN KINASE KINASE KINASE 20-RELATED"/>
    <property type="match status" value="1"/>
</dbReference>
<dbReference type="SMART" id="SM00320">
    <property type="entry name" value="WD40"/>
    <property type="match status" value="6"/>
</dbReference>
<dbReference type="GO" id="GO:0004674">
    <property type="term" value="F:protein serine/threonine kinase activity"/>
    <property type="evidence" value="ECO:0007669"/>
    <property type="project" value="UniProtKB-KW"/>
</dbReference>
<dbReference type="PROSITE" id="PS50082">
    <property type="entry name" value="WD_REPEATS_2"/>
    <property type="match status" value="2"/>
</dbReference>
<comment type="similarity">
    <text evidence="3">Belongs to the protein kinase superfamily. NEK Ser/Thr protein kinase family. NIMA subfamily.</text>
</comment>
<feature type="compositionally biased region" description="Low complexity" evidence="13">
    <location>
        <begin position="191"/>
        <end position="202"/>
    </location>
</feature>
<sequence>MMPPQAGPGPGPAPGAGNRDERLGEAVEAFLELAESGRAPDLESFVSEYPDLGDELREALDGLALVQGLVGSGVGPGGVGPRRLEAGYRVAGYRIVRELGRGGMGVVYEAVHVDLDRPVALKILGGHAAPGSSGRRRFLNEAKTAAGLHHTHIVPVFDVGQVGGLCYYAMQRIEGSGLDRVLRVLRRDRLTASGSPSGRAPSGPTPPTAVLDDDHHSASASGLLSVPGRGEGSTTSWAPGVGAPVGAPRRRDDRPPPFLPPTGSEYHRWVARVGRQAAEALAYAHRRGVVHRDVKPSNLLVDARGIVWVADFGLARRLEDPGQTRGDGLVGTPRYMSPEQAEGRTVGPATDVYSLGATLYELLTLRPPFDGRSTAELVRQIADRDPPPPRKFARRLPRDLETIVLKAMSKRPGDRYESAAELAEDLGRFLDFEPVRARRISPVGRTWRLARRHPAASIISSAAAVAILATAAFAYVRIANERDRVADALEKQRDATRAAQTARAELADALEVSRAATRSERAARAGELLSQLPVLRDSIMPRRREAGRAKLNEAARLAPDESMRLRLRDEAVALLADRDVEDRPALATGRVRGLAPIDPRPDGPAGPVAVLGEDGETLSIWDVEQGRAPAAHRLRPAVPAGGEDAPGESSRRGGWTPPWPGAALVDRSVAVPDPDGSGVLLVDPASGSSSELMLDGAEVLGLLAAADGRRLVTIEATRRPPPDRSGGGDAPDDAAADRRRADDRDGRGSLVGFRIRLWDLDTIPAAELETLDEIEVEPGPRFGEIRPLVAVDPGGRTVLVARSSPESRVVIFDADDGGRLAGFGAGMGLTALAAGPDGLVATAGDGRILLWEVDPWSGADPIQLPGLSEPRGGYIRQLNFNPSGRLLAAVGTNTGVELWDPAANSPVAVVSTEGWVQDAAFADDRTLLVASGPSTEVWSIAEPIGRVAFEFAADAPTRLPAFGADGLLVMPLMDDSPRVWHPDHCPTRARPWDRPEVHSAAFALGPDGLLLAFGPDGLSRFDTPDDAPPVDRLPWPSADAGPDRDPGDGTPAEFRGIRVLARSPDRLAVVLLRDFDWPEDDPSRPREPPGPGNPARRDPDQLWLWRADDRGGPGSLTRLAPPRGAEILVLPPMDDPSGLPPEGRDLVVVAPVGGTARVRAFDSEGRMVLDDDSGSLPGRASAFEALAGLLPSRDGDLPPSRRTQERIEEALRGLVEGVRIGRFPRPDAPPPPFVPASALSPGGRRLYFLDRGDLHAWSLDDGRPGPLAIPPMGRSGSLAMHPDGSTLALGGEGGEVSLVSTGTFEVLDRLSAPDPARPRWASAVAFSPDGSSIAVGDYDGALALWALDDAEGPRRLFRLPGRRNAVFGLIFSPDGRRLACIDGRGSEERIVEAWDLLALRDELSSLGLGW</sequence>
<dbReference type="PROSITE" id="PS00108">
    <property type="entry name" value="PROTEIN_KINASE_ST"/>
    <property type="match status" value="1"/>
</dbReference>
<dbReference type="PANTHER" id="PTHR43289:SF34">
    <property type="entry name" value="SERINE_THREONINE-PROTEIN KINASE YBDM-RELATED"/>
    <property type="match status" value="1"/>
</dbReference>
<dbReference type="Gene3D" id="1.10.510.10">
    <property type="entry name" value="Transferase(Phosphotransferase) domain 1"/>
    <property type="match status" value="1"/>
</dbReference>
<comment type="subcellular location">
    <subcellularLocation>
        <location evidence="1">Cytoplasm</location>
        <location evidence="1">Cytoskeleton</location>
        <location evidence="1">Microtubule organizing center</location>
        <location evidence="1">Centrosome</location>
    </subcellularLocation>
    <subcellularLocation>
        <location evidence="2">Cytoplasm</location>
        <location evidence="2">Cytoskeleton</location>
        <location evidence="2">Spindle pole</location>
    </subcellularLocation>
</comment>
<dbReference type="SMART" id="SM00220">
    <property type="entry name" value="S_TKc"/>
    <property type="match status" value="1"/>
</dbReference>
<feature type="repeat" description="WD" evidence="11">
    <location>
        <begin position="875"/>
        <end position="909"/>
    </location>
</feature>